<evidence type="ECO:0000256" key="4">
    <source>
        <dbReference type="HAMAP-Rule" id="MF_01601"/>
    </source>
</evidence>
<gene>
    <name evidence="4" type="primary">hldD</name>
    <name evidence="6" type="ORF">QO014_000586</name>
</gene>
<feature type="active site" description="Proton acceptor" evidence="4">
    <location>
        <position position="152"/>
    </location>
</feature>
<dbReference type="HAMAP" id="MF_01601">
    <property type="entry name" value="Heptose_epimerase"/>
    <property type="match status" value="1"/>
</dbReference>
<dbReference type="NCBIfam" id="TIGR02197">
    <property type="entry name" value="heptose_epim"/>
    <property type="match status" value="1"/>
</dbReference>
<comment type="domain">
    <text evidence="4">Contains a large N-terminal NADP-binding domain, and a smaller C-terminal substrate-binding domain.</text>
</comment>
<dbReference type="Gene3D" id="3.90.25.10">
    <property type="entry name" value="UDP-galactose 4-epimerase, domain 1"/>
    <property type="match status" value="1"/>
</dbReference>
<organism evidence="6 7">
    <name type="scientific">Kaistia dalseonensis</name>
    <dbReference type="NCBI Taxonomy" id="410840"/>
    <lineage>
        <taxon>Bacteria</taxon>
        <taxon>Pseudomonadati</taxon>
        <taxon>Pseudomonadota</taxon>
        <taxon>Alphaproteobacteria</taxon>
        <taxon>Hyphomicrobiales</taxon>
        <taxon>Kaistiaceae</taxon>
        <taxon>Kaistia</taxon>
    </lineage>
</organism>
<feature type="binding site" evidence="4">
    <location>
        <begin position="216"/>
        <end position="219"/>
    </location>
    <ligand>
        <name>substrate</name>
    </ligand>
</feature>
<comment type="pathway">
    <text evidence="4">Nucleotide-sugar biosynthesis; ADP-L-glycero-beta-D-manno-heptose biosynthesis; ADP-L-glycero-beta-D-manno-heptose from D-glycero-beta-D-manno-heptose 7-phosphate: step 4/4.</text>
</comment>
<dbReference type="SUPFAM" id="SSF51735">
    <property type="entry name" value="NAD(P)-binding Rossmann-fold domains"/>
    <property type="match status" value="1"/>
</dbReference>
<comment type="function">
    <text evidence="4">Catalyzes the interconversion between ADP-D-glycero-beta-D-manno-heptose and ADP-L-glycero-beta-D-manno-heptose via an epimerization at carbon 6 of the heptose.</text>
</comment>
<dbReference type="Pfam" id="PF01370">
    <property type="entry name" value="Epimerase"/>
    <property type="match status" value="1"/>
</dbReference>
<dbReference type="InterPro" id="IPR011912">
    <property type="entry name" value="Heptose_epim"/>
</dbReference>
<evidence type="ECO:0000256" key="3">
    <source>
        <dbReference type="ARBA" id="ARBA00023277"/>
    </source>
</evidence>
<evidence type="ECO:0000256" key="1">
    <source>
        <dbReference type="ARBA" id="ARBA00022857"/>
    </source>
</evidence>
<feature type="binding site" evidence="4">
    <location>
        <position position="202"/>
    </location>
    <ligand>
        <name>substrate</name>
    </ligand>
</feature>
<name>A0ABU0H1M7_9HYPH</name>
<protein>
    <recommendedName>
        <fullName evidence="4">ADP-L-glycero-D-manno-heptose-6-epimerase</fullName>
        <ecNumber evidence="4">5.1.3.20</ecNumber>
    </recommendedName>
    <alternativeName>
        <fullName evidence="4">ADP-L-glycero-beta-D-manno-heptose-6-epimerase</fullName>
        <shortName evidence="4">ADP-glyceromanno-heptose 6-epimerase</shortName>
        <shortName evidence="4">ADP-hep 6-epimerase</shortName>
        <shortName evidence="4">AGME</shortName>
    </alternativeName>
</protein>
<dbReference type="EMBL" id="JAUSVO010000001">
    <property type="protein sequence ID" value="MDQ0436216.1"/>
    <property type="molecule type" value="Genomic_DNA"/>
</dbReference>
<keyword evidence="2 4" id="KW-0413">Isomerase</keyword>
<feature type="binding site" evidence="4">
    <location>
        <position position="47"/>
    </location>
    <ligand>
        <name>NADP(+)</name>
        <dbReference type="ChEBI" id="CHEBI:58349"/>
    </ligand>
</feature>
<dbReference type="InterPro" id="IPR036291">
    <property type="entry name" value="NAD(P)-bd_dom_sf"/>
</dbReference>
<dbReference type="EC" id="5.1.3.20" evidence="4"/>
<feature type="binding site" evidence="4">
    <location>
        <position position="295"/>
    </location>
    <ligand>
        <name>substrate</name>
    </ligand>
</feature>
<comment type="caution">
    <text evidence="4">Lacks conserved residue(s) required for the propagation of feature annotation.</text>
</comment>
<keyword evidence="7" id="KW-1185">Reference proteome</keyword>
<sequence>MTLPARDGRDTILVTGGAGFIGSNMARALAADGWRVVVADWFGTGGKWKNLVDVGLDDIIRPETTLGWLAANHRRVEVIVHLGAISATTEPDVDLIVERNIRATLDLWAFAAENDLRLIYASSAATYGGGEAGFIDEQHADYLARLRPLNAYGWSKLATDRRIMSDVGAGRPTPPQWAGMKFFNVYGPHEAHKDDMRSVIHKIYPIAAAGETVSLFRSHDPDYEDGGQLRDFVHVDDCVAVMRWLVASPSISGIFNVGTGQARSFADLARAVFAALGQEPKIAYVDMPERIRKGYQYFTEADMSKLRARGYNADFLSLEEGVRRYVDFLRATDDAG</sequence>
<dbReference type="PANTHER" id="PTHR43103:SF3">
    <property type="entry name" value="ADP-L-GLYCERO-D-MANNO-HEPTOSE-6-EPIMERASE"/>
    <property type="match status" value="1"/>
</dbReference>
<dbReference type="RefSeq" id="WP_266347146.1">
    <property type="nucleotide sequence ID" value="NZ_JAPKNG010000001.1"/>
</dbReference>
<feature type="binding site" evidence="4">
    <location>
        <position position="230"/>
    </location>
    <ligand>
        <name>substrate</name>
    </ligand>
</feature>
<feature type="active site" description="Proton acceptor" evidence="4">
    <location>
        <position position="193"/>
    </location>
</feature>
<dbReference type="Gene3D" id="3.40.50.720">
    <property type="entry name" value="NAD(P)-binding Rossmann-like Domain"/>
    <property type="match status" value="1"/>
</dbReference>
<comment type="similarity">
    <text evidence="4">Belongs to the NAD(P)-dependent epimerase/dehydratase family. HldD subfamily.</text>
</comment>
<feature type="binding site" evidence="4">
    <location>
        <position position="185"/>
    </location>
    <ligand>
        <name>NADP(+)</name>
        <dbReference type="ChEBI" id="CHEBI:58349"/>
    </ligand>
</feature>
<evidence type="ECO:0000313" key="7">
    <source>
        <dbReference type="Proteomes" id="UP001241603"/>
    </source>
</evidence>
<comment type="catalytic activity">
    <reaction evidence="4">
        <text>ADP-D-glycero-beta-D-manno-heptose = ADP-L-glycero-beta-D-manno-heptose</text>
        <dbReference type="Rhea" id="RHEA:17577"/>
        <dbReference type="ChEBI" id="CHEBI:59967"/>
        <dbReference type="ChEBI" id="CHEBI:61506"/>
        <dbReference type="EC" id="5.1.3.20"/>
    </reaction>
</comment>
<evidence type="ECO:0000313" key="6">
    <source>
        <dbReference type="EMBL" id="MDQ0436216.1"/>
    </source>
</evidence>
<keyword evidence="3 4" id="KW-0119">Carbohydrate metabolism</keyword>
<accession>A0ABU0H1M7</accession>
<feature type="binding site" evidence="4">
    <location>
        <position position="156"/>
    </location>
    <ligand>
        <name>NADP(+)</name>
        <dbReference type="ChEBI" id="CHEBI:58349"/>
    </ligand>
</feature>
<comment type="caution">
    <text evidence="6">The sequence shown here is derived from an EMBL/GenBank/DDBJ whole genome shotgun (WGS) entry which is preliminary data.</text>
</comment>
<feature type="binding site" evidence="4">
    <location>
        <position position="193"/>
    </location>
    <ligand>
        <name>NADP(+)</name>
        <dbReference type="ChEBI" id="CHEBI:58349"/>
    </ligand>
</feature>
<evidence type="ECO:0000259" key="5">
    <source>
        <dbReference type="Pfam" id="PF01370"/>
    </source>
</evidence>
<comment type="subunit">
    <text evidence="4">Homopentamer.</text>
</comment>
<feature type="binding site" evidence="4">
    <location>
        <begin position="82"/>
        <end position="86"/>
    </location>
    <ligand>
        <name>NADP(+)</name>
        <dbReference type="ChEBI" id="CHEBI:58349"/>
    </ligand>
</feature>
<dbReference type="GO" id="GO:0008712">
    <property type="term" value="F:ADP-glyceromanno-heptose 6-epimerase activity"/>
    <property type="evidence" value="ECO:0007669"/>
    <property type="project" value="UniProtKB-EC"/>
</dbReference>
<comment type="cofactor">
    <cofactor evidence="4">
        <name>NADP(+)</name>
        <dbReference type="ChEBI" id="CHEBI:58349"/>
    </cofactor>
    <text evidence="4">Binds 1 NADP(+) per subunit.</text>
</comment>
<feature type="binding site" evidence="4">
    <location>
        <begin position="40"/>
        <end position="41"/>
    </location>
    <ligand>
        <name>NADP(+)</name>
        <dbReference type="ChEBI" id="CHEBI:58349"/>
    </ligand>
</feature>
<dbReference type="Proteomes" id="UP001241603">
    <property type="component" value="Unassembled WGS sequence"/>
</dbReference>
<feature type="binding site" evidence="4">
    <location>
        <position position="184"/>
    </location>
    <ligand>
        <name>substrate</name>
    </ligand>
</feature>
<dbReference type="PANTHER" id="PTHR43103">
    <property type="entry name" value="NUCLEOSIDE-DIPHOSPHATE-SUGAR EPIMERASE"/>
    <property type="match status" value="1"/>
</dbReference>
<feature type="binding site" evidence="4">
    <location>
        <position position="195"/>
    </location>
    <ligand>
        <name>substrate</name>
    </ligand>
</feature>
<proteinExistence type="inferred from homology"/>
<feature type="binding site" evidence="4">
    <location>
        <begin position="20"/>
        <end position="21"/>
    </location>
    <ligand>
        <name>NADP(+)</name>
        <dbReference type="ChEBI" id="CHEBI:58349"/>
    </ligand>
</feature>
<dbReference type="InterPro" id="IPR001509">
    <property type="entry name" value="Epimerase_deHydtase"/>
</dbReference>
<evidence type="ECO:0000256" key="2">
    <source>
        <dbReference type="ARBA" id="ARBA00023235"/>
    </source>
</evidence>
<feature type="domain" description="NAD-dependent epimerase/dehydratase" evidence="5">
    <location>
        <begin position="12"/>
        <end position="258"/>
    </location>
</feature>
<keyword evidence="1 4" id="KW-0521">NADP</keyword>
<reference evidence="6 7" key="1">
    <citation type="submission" date="2023-07" db="EMBL/GenBank/DDBJ databases">
        <title>Genomic Encyclopedia of Type Strains, Phase IV (KMG-IV): sequencing the most valuable type-strain genomes for metagenomic binning, comparative biology and taxonomic classification.</title>
        <authorList>
            <person name="Goeker M."/>
        </authorList>
    </citation>
    <scope>NUCLEOTIDE SEQUENCE [LARGE SCALE GENOMIC DNA]</scope>
    <source>
        <strain evidence="6 7">B6-8</strain>
    </source>
</reference>